<evidence type="ECO:0000313" key="2">
    <source>
        <dbReference type="EMBL" id="EDW37836.1"/>
    </source>
</evidence>
<evidence type="ECO:0000313" key="3">
    <source>
        <dbReference type="Proteomes" id="UP000008744"/>
    </source>
</evidence>
<protein>
    <submittedName>
        <fullName evidence="2">GL19737</fullName>
    </submittedName>
</protein>
<gene>
    <name evidence="2" type="primary">Dper\GL19737</name>
    <name evidence="2" type="ORF">Dper_GL19737</name>
</gene>
<dbReference type="Proteomes" id="UP000008744">
    <property type="component" value="Unassembled WGS sequence"/>
</dbReference>
<dbReference type="HOGENOM" id="CLU_2006268_0_0_1"/>
<name>B4HB33_DROPE</name>
<feature type="region of interest" description="Disordered" evidence="1">
    <location>
        <begin position="53"/>
        <end position="75"/>
    </location>
</feature>
<sequence>MTISNWYKWIDVDFNSTPRRLSKKPETIPRCDQLDGKIRAILLEQSANMLRFSRKQAGVDSPKRKPKKPKLGKLTPQCLRISENLRKSQEGPLRAVGQGPHEPRTSFTALQCPILTAYTSAWRR</sequence>
<accession>B4HB33</accession>
<evidence type="ECO:0000256" key="1">
    <source>
        <dbReference type="SAM" id="MobiDB-lite"/>
    </source>
</evidence>
<dbReference type="KEGG" id="dpe:6603040"/>
<dbReference type="OrthoDB" id="1684416at2759"/>
<organism evidence="3">
    <name type="scientific">Drosophila persimilis</name>
    <name type="common">Fruit fly</name>
    <dbReference type="NCBI Taxonomy" id="7234"/>
    <lineage>
        <taxon>Eukaryota</taxon>
        <taxon>Metazoa</taxon>
        <taxon>Ecdysozoa</taxon>
        <taxon>Arthropoda</taxon>
        <taxon>Hexapoda</taxon>
        <taxon>Insecta</taxon>
        <taxon>Pterygota</taxon>
        <taxon>Neoptera</taxon>
        <taxon>Endopterygota</taxon>
        <taxon>Diptera</taxon>
        <taxon>Brachycera</taxon>
        <taxon>Muscomorpha</taxon>
        <taxon>Ephydroidea</taxon>
        <taxon>Drosophilidae</taxon>
        <taxon>Drosophila</taxon>
        <taxon>Sophophora</taxon>
    </lineage>
</organism>
<reference evidence="2 3" key="1">
    <citation type="journal article" date="2007" name="Nature">
        <title>Evolution of genes and genomes on the Drosophila phylogeny.</title>
        <authorList>
            <consortium name="Drosophila 12 Genomes Consortium"/>
            <person name="Clark A.G."/>
            <person name="Eisen M.B."/>
            <person name="Smith D.R."/>
            <person name="Bergman C.M."/>
            <person name="Oliver B."/>
            <person name="Markow T.A."/>
            <person name="Kaufman T.C."/>
            <person name="Kellis M."/>
            <person name="Gelbart W."/>
            <person name="Iyer V.N."/>
            <person name="Pollard D.A."/>
            <person name="Sackton T.B."/>
            <person name="Larracuente A.M."/>
            <person name="Singh N.D."/>
            <person name="Abad J.P."/>
            <person name="Abt D.N."/>
            <person name="Adryan B."/>
            <person name="Aguade M."/>
            <person name="Akashi H."/>
            <person name="Anderson W.W."/>
            <person name="Aquadro C.F."/>
            <person name="Ardell D.H."/>
            <person name="Arguello R."/>
            <person name="Artieri C.G."/>
            <person name="Barbash D.A."/>
            <person name="Barker D."/>
            <person name="Barsanti P."/>
            <person name="Batterham P."/>
            <person name="Batzoglou S."/>
            <person name="Begun D."/>
            <person name="Bhutkar A."/>
            <person name="Blanco E."/>
            <person name="Bosak S.A."/>
            <person name="Bradley R.K."/>
            <person name="Brand A.D."/>
            <person name="Brent M.R."/>
            <person name="Brooks A.N."/>
            <person name="Brown R.H."/>
            <person name="Butlin R.K."/>
            <person name="Caggese C."/>
            <person name="Calvi B.R."/>
            <person name="Bernardo de Carvalho A."/>
            <person name="Caspi A."/>
            <person name="Castrezana S."/>
            <person name="Celniker S.E."/>
            <person name="Chang J.L."/>
            <person name="Chapple C."/>
            <person name="Chatterji S."/>
            <person name="Chinwalla A."/>
            <person name="Civetta A."/>
            <person name="Clifton S.W."/>
            <person name="Comeron J.M."/>
            <person name="Costello J.C."/>
            <person name="Coyne J.A."/>
            <person name="Daub J."/>
            <person name="David R.G."/>
            <person name="Delcher A.L."/>
            <person name="Delehaunty K."/>
            <person name="Do C.B."/>
            <person name="Ebling H."/>
            <person name="Edwards K."/>
            <person name="Eickbush T."/>
            <person name="Evans J.D."/>
            <person name="Filipski A."/>
            <person name="Findeiss S."/>
            <person name="Freyhult E."/>
            <person name="Fulton L."/>
            <person name="Fulton R."/>
            <person name="Garcia A.C."/>
            <person name="Gardiner A."/>
            <person name="Garfield D.A."/>
            <person name="Garvin B.E."/>
            <person name="Gibson G."/>
            <person name="Gilbert D."/>
            <person name="Gnerre S."/>
            <person name="Godfrey J."/>
            <person name="Good R."/>
            <person name="Gotea V."/>
            <person name="Gravely B."/>
            <person name="Greenberg A.J."/>
            <person name="Griffiths-Jones S."/>
            <person name="Gross S."/>
            <person name="Guigo R."/>
            <person name="Gustafson E.A."/>
            <person name="Haerty W."/>
            <person name="Hahn M.W."/>
            <person name="Halligan D.L."/>
            <person name="Halpern A.L."/>
            <person name="Halter G.M."/>
            <person name="Han M.V."/>
            <person name="Heger A."/>
            <person name="Hillier L."/>
            <person name="Hinrichs A.S."/>
            <person name="Holmes I."/>
            <person name="Hoskins R.A."/>
            <person name="Hubisz M.J."/>
            <person name="Hultmark D."/>
            <person name="Huntley M.A."/>
            <person name="Jaffe D.B."/>
            <person name="Jagadeeshan S."/>
            <person name="Jeck W.R."/>
            <person name="Johnson J."/>
            <person name="Jones C.D."/>
            <person name="Jordan W.C."/>
            <person name="Karpen G.H."/>
            <person name="Kataoka E."/>
            <person name="Keightley P.D."/>
            <person name="Kheradpour P."/>
            <person name="Kirkness E.F."/>
            <person name="Koerich L.B."/>
            <person name="Kristiansen K."/>
            <person name="Kudrna D."/>
            <person name="Kulathinal R.J."/>
            <person name="Kumar S."/>
            <person name="Kwok R."/>
            <person name="Lander E."/>
            <person name="Langley C.H."/>
            <person name="Lapoint R."/>
            <person name="Lazzaro B.P."/>
            <person name="Lee S.J."/>
            <person name="Levesque L."/>
            <person name="Li R."/>
            <person name="Lin C.F."/>
            <person name="Lin M.F."/>
            <person name="Lindblad-Toh K."/>
            <person name="Llopart A."/>
            <person name="Long M."/>
            <person name="Low L."/>
            <person name="Lozovsky E."/>
            <person name="Lu J."/>
            <person name="Luo M."/>
            <person name="Machado C.A."/>
            <person name="Makalowski W."/>
            <person name="Marzo M."/>
            <person name="Matsuda M."/>
            <person name="Matzkin L."/>
            <person name="McAllister B."/>
            <person name="McBride C.S."/>
            <person name="McKernan B."/>
            <person name="McKernan K."/>
            <person name="Mendez-Lago M."/>
            <person name="Minx P."/>
            <person name="Mollenhauer M.U."/>
            <person name="Montooth K."/>
            <person name="Mount S.M."/>
            <person name="Mu X."/>
            <person name="Myers E."/>
            <person name="Negre B."/>
            <person name="Newfeld S."/>
            <person name="Nielsen R."/>
            <person name="Noor M.A."/>
            <person name="O'Grady P."/>
            <person name="Pachter L."/>
            <person name="Papaceit M."/>
            <person name="Parisi M.J."/>
            <person name="Parisi M."/>
            <person name="Parts L."/>
            <person name="Pedersen J.S."/>
            <person name="Pesole G."/>
            <person name="Phillippy A.M."/>
            <person name="Ponting C.P."/>
            <person name="Pop M."/>
            <person name="Porcelli D."/>
            <person name="Powell J.R."/>
            <person name="Prohaska S."/>
            <person name="Pruitt K."/>
            <person name="Puig M."/>
            <person name="Quesneville H."/>
            <person name="Ram K.R."/>
            <person name="Rand D."/>
            <person name="Rasmussen M.D."/>
            <person name="Reed L.K."/>
            <person name="Reenan R."/>
            <person name="Reily A."/>
            <person name="Remington K.A."/>
            <person name="Rieger T.T."/>
            <person name="Ritchie M.G."/>
            <person name="Robin C."/>
            <person name="Rogers Y.H."/>
            <person name="Rohde C."/>
            <person name="Rozas J."/>
            <person name="Rubenfield M.J."/>
            <person name="Ruiz A."/>
            <person name="Russo S."/>
            <person name="Salzberg S.L."/>
            <person name="Sanchez-Gracia A."/>
            <person name="Saranga D.J."/>
            <person name="Sato H."/>
            <person name="Schaeffer S.W."/>
            <person name="Schatz M.C."/>
            <person name="Schlenke T."/>
            <person name="Schwartz R."/>
            <person name="Segarra C."/>
            <person name="Singh R.S."/>
            <person name="Sirot L."/>
            <person name="Sirota M."/>
            <person name="Sisneros N.B."/>
            <person name="Smith C.D."/>
            <person name="Smith T.F."/>
            <person name="Spieth J."/>
            <person name="Stage D.E."/>
            <person name="Stark A."/>
            <person name="Stephan W."/>
            <person name="Strausberg R.L."/>
            <person name="Strempel S."/>
            <person name="Sturgill D."/>
            <person name="Sutton G."/>
            <person name="Sutton G.G."/>
            <person name="Tao W."/>
            <person name="Teichmann S."/>
            <person name="Tobari Y.N."/>
            <person name="Tomimura Y."/>
            <person name="Tsolas J.M."/>
            <person name="Valente V.L."/>
            <person name="Venter E."/>
            <person name="Venter J.C."/>
            <person name="Vicario S."/>
            <person name="Vieira F.G."/>
            <person name="Vilella A.J."/>
            <person name="Villasante A."/>
            <person name="Walenz B."/>
            <person name="Wang J."/>
            <person name="Wasserman M."/>
            <person name="Watts T."/>
            <person name="Wilson D."/>
            <person name="Wilson R.K."/>
            <person name="Wing R.A."/>
            <person name="Wolfner M.F."/>
            <person name="Wong A."/>
            <person name="Wong G.K."/>
            <person name="Wu C.I."/>
            <person name="Wu G."/>
            <person name="Yamamoto D."/>
            <person name="Yang H.P."/>
            <person name="Yang S.P."/>
            <person name="Yorke J.A."/>
            <person name="Yoshida K."/>
            <person name="Zdobnov E."/>
            <person name="Zhang P."/>
            <person name="Zhang Y."/>
            <person name="Zimin A.V."/>
            <person name="Baldwin J."/>
            <person name="Abdouelleil A."/>
            <person name="Abdulkadir J."/>
            <person name="Abebe A."/>
            <person name="Abera B."/>
            <person name="Abreu J."/>
            <person name="Acer S.C."/>
            <person name="Aftuck L."/>
            <person name="Alexander A."/>
            <person name="An P."/>
            <person name="Anderson E."/>
            <person name="Anderson S."/>
            <person name="Arachi H."/>
            <person name="Azer M."/>
            <person name="Bachantsang P."/>
            <person name="Barry A."/>
            <person name="Bayul T."/>
            <person name="Berlin A."/>
            <person name="Bessette D."/>
            <person name="Bloom T."/>
            <person name="Blye J."/>
            <person name="Boguslavskiy L."/>
            <person name="Bonnet C."/>
            <person name="Boukhgalter B."/>
            <person name="Bourzgui I."/>
            <person name="Brown A."/>
            <person name="Cahill P."/>
            <person name="Channer S."/>
            <person name="Cheshatsang Y."/>
            <person name="Chuda L."/>
            <person name="Citroen M."/>
            <person name="Collymore A."/>
            <person name="Cooke P."/>
            <person name="Costello M."/>
            <person name="D'Aco K."/>
            <person name="Daza R."/>
            <person name="De Haan G."/>
            <person name="DeGray S."/>
            <person name="DeMaso C."/>
            <person name="Dhargay N."/>
            <person name="Dooley K."/>
            <person name="Dooley E."/>
            <person name="Doricent M."/>
            <person name="Dorje P."/>
            <person name="Dorjee K."/>
            <person name="Dupes A."/>
            <person name="Elong R."/>
            <person name="Falk J."/>
            <person name="Farina A."/>
            <person name="Faro S."/>
            <person name="Ferguson D."/>
            <person name="Fisher S."/>
            <person name="Foley C.D."/>
            <person name="Franke A."/>
            <person name="Friedrich D."/>
            <person name="Gadbois L."/>
            <person name="Gearin G."/>
            <person name="Gearin C.R."/>
            <person name="Giannoukos G."/>
            <person name="Goode T."/>
            <person name="Graham J."/>
            <person name="Grandbois E."/>
            <person name="Grewal S."/>
            <person name="Gyaltsen K."/>
            <person name="Hafez N."/>
            <person name="Hagos B."/>
            <person name="Hall J."/>
            <person name="Henson C."/>
            <person name="Hollinger A."/>
            <person name="Honan T."/>
            <person name="Huard M.D."/>
            <person name="Hughes L."/>
            <person name="Hurhula B."/>
            <person name="Husby M.E."/>
            <person name="Kamat A."/>
            <person name="Kanga B."/>
            <person name="Kashin S."/>
            <person name="Khazanovich D."/>
            <person name="Kisner P."/>
            <person name="Lance K."/>
            <person name="Lara M."/>
            <person name="Lee W."/>
            <person name="Lennon N."/>
            <person name="Letendre F."/>
            <person name="LeVine R."/>
            <person name="Lipovsky A."/>
            <person name="Liu X."/>
            <person name="Liu J."/>
            <person name="Liu S."/>
            <person name="Lokyitsang T."/>
            <person name="Lokyitsang Y."/>
            <person name="Lubonja R."/>
            <person name="Lui A."/>
            <person name="MacDonald P."/>
            <person name="Magnisalis V."/>
            <person name="Maru K."/>
            <person name="Matthews C."/>
            <person name="McCusker W."/>
            <person name="McDonough S."/>
            <person name="Mehta T."/>
            <person name="Meldrim J."/>
            <person name="Meneus L."/>
            <person name="Mihai O."/>
            <person name="Mihalev A."/>
            <person name="Mihova T."/>
            <person name="Mittelman R."/>
            <person name="Mlenga V."/>
            <person name="Montmayeur A."/>
            <person name="Mulrain L."/>
            <person name="Navidi A."/>
            <person name="Naylor J."/>
            <person name="Negash T."/>
            <person name="Nguyen T."/>
            <person name="Nguyen N."/>
            <person name="Nicol R."/>
            <person name="Norbu C."/>
            <person name="Norbu N."/>
            <person name="Novod N."/>
            <person name="O'Neill B."/>
            <person name="Osman S."/>
            <person name="Markiewicz E."/>
            <person name="Oyono O.L."/>
            <person name="Patti C."/>
            <person name="Phunkhang P."/>
            <person name="Pierre F."/>
            <person name="Priest M."/>
            <person name="Raghuraman S."/>
            <person name="Rege F."/>
            <person name="Reyes R."/>
            <person name="Rise C."/>
            <person name="Rogov P."/>
            <person name="Ross K."/>
            <person name="Ryan E."/>
            <person name="Settipalli S."/>
            <person name="Shea T."/>
            <person name="Sherpa N."/>
            <person name="Shi L."/>
            <person name="Shih D."/>
            <person name="Sparrow T."/>
            <person name="Spaulding J."/>
            <person name="Stalker J."/>
            <person name="Stange-Thomann N."/>
            <person name="Stavropoulos S."/>
            <person name="Stone C."/>
            <person name="Strader C."/>
            <person name="Tesfaye S."/>
            <person name="Thomson T."/>
            <person name="Thoulutsang Y."/>
            <person name="Thoulutsang D."/>
            <person name="Topham K."/>
            <person name="Topping I."/>
            <person name="Tsamla T."/>
            <person name="Vassiliev H."/>
            <person name="Vo A."/>
            <person name="Wangchuk T."/>
            <person name="Wangdi T."/>
            <person name="Weiand M."/>
            <person name="Wilkinson J."/>
            <person name="Wilson A."/>
            <person name="Yadav S."/>
            <person name="Young G."/>
            <person name="Yu Q."/>
            <person name="Zembek L."/>
            <person name="Zhong D."/>
            <person name="Zimmer A."/>
            <person name="Zwirko Z."/>
            <person name="Jaffe D.B."/>
            <person name="Alvarez P."/>
            <person name="Brockman W."/>
            <person name="Butler J."/>
            <person name="Chin C."/>
            <person name="Gnerre S."/>
            <person name="Grabherr M."/>
            <person name="Kleber M."/>
            <person name="Mauceli E."/>
            <person name="MacCallum I."/>
        </authorList>
    </citation>
    <scope>NUCLEOTIDE SEQUENCE [LARGE SCALE GENOMIC DNA]</scope>
    <source>
        <strain evidence="3">MSH-3 / Tucson 14011-0111.49</strain>
    </source>
</reference>
<dbReference type="SMR" id="B4HB33"/>
<keyword evidence="3" id="KW-1185">Reference proteome</keyword>
<proteinExistence type="predicted"/>
<dbReference type="AlphaFoldDB" id="B4HB33"/>
<dbReference type="EMBL" id="CH479247">
    <property type="protein sequence ID" value="EDW37836.1"/>
    <property type="molecule type" value="Genomic_DNA"/>
</dbReference>